<dbReference type="Proteomes" id="UP000694402">
    <property type="component" value="Unassembled WGS sequence"/>
</dbReference>
<evidence type="ECO:0008006" key="4">
    <source>
        <dbReference type="Google" id="ProtNLM"/>
    </source>
</evidence>
<feature type="compositionally biased region" description="Basic and acidic residues" evidence="1">
    <location>
        <begin position="480"/>
        <end position="493"/>
    </location>
</feature>
<feature type="compositionally biased region" description="Acidic residues" evidence="1">
    <location>
        <begin position="455"/>
        <end position="474"/>
    </location>
</feature>
<reference evidence="2" key="3">
    <citation type="submission" date="2025-09" db="UniProtKB">
        <authorList>
            <consortium name="Ensembl"/>
        </authorList>
    </citation>
    <scope>IDENTIFICATION</scope>
</reference>
<gene>
    <name evidence="2" type="primary">AKAP12</name>
</gene>
<reference evidence="2" key="2">
    <citation type="submission" date="2025-08" db="UniProtKB">
        <authorList>
            <consortium name="Ensembl"/>
        </authorList>
    </citation>
    <scope>IDENTIFICATION</scope>
</reference>
<dbReference type="PANTHER" id="PTHR22442">
    <property type="match status" value="1"/>
</dbReference>
<evidence type="ECO:0000313" key="2">
    <source>
        <dbReference type="Ensembl" id="ENSOTSP00005152008.1"/>
    </source>
</evidence>
<dbReference type="AlphaFoldDB" id="A0AAZ3SG18"/>
<feature type="compositionally biased region" description="Acidic residues" evidence="1">
    <location>
        <begin position="494"/>
        <end position="504"/>
    </location>
</feature>
<reference evidence="3" key="1">
    <citation type="journal article" date="2018" name="PLoS ONE">
        <title>Chinook salmon (Oncorhynchus tshawytscha) genome and transcriptome.</title>
        <authorList>
            <person name="Christensen K.A."/>
            <person name="Leong J.S."/>
            <person name="Sakhrani D."/>
            <person name="Biagi C.A."/>
            <person name="Minkley D.R."/>
            <person name="Withler R.E."/>
            <person name="Rondeau E.B."/>
            <person name="Koop B.F."/>
            <person name="Devlin R.H."/>
        </authorList>
    </citation>
    <scope>NUCLEOTIDE SEQUENCE [LARGE SCALE GENOMIC DNA]</scope>
</reference>
<name>A0AAZ3SG18_ONCTS</name>
<accession>A0AAZ3SG18</accession>
<feature type="compositionally biased region" description="Basic and acidic residues" evidence="1">
    <location>
        <begin position="755"/>
        <end position="770"/>
    </location>
</feature>
<keyword evidence="3" id="KW-1185">Reference proteome</keyword>
<protein>
    <recommendedName>
        <fullName evidence="4">Soluble lamin-associated protein of 75 kDa-like</fullName>
    </recommendedName>
</protein>
<feature type="compositionally biased region" description="Acidic residues" evidence="1">
    <location>
        <begin position="734"/>
        <end position="754"/>
    </location>
</feature>
<dbReference type="PANTHER" id="PTHR22442:SF3">
    <property type="entry name" value="SOLUBLE LAMIN-ASSOCIATED PROTEIN OF 75 KDA"/>
    <property type="match status" value="1"/>
</dbReference>
<dbReference type="GeneTree" id="ENSGT00510000048902"/>
<evidence type="ECO:0000256" key="1">
    <source>
        <dbReference type="SAM" id="MobiDB-lite"/>
    </source>
</evidence>
<evidence type="ECO:0000313" key="3">
    <source>
        <dbReference type="Proteomes" id="UP000694402"/>
    </source>
</evidence>
<feature type="compositionally biased region" description="Basic residues" evidence="1">
    <location>
        <begin position="788"/>
        <end position="809"/>
    </location>
</feature>
<feature type="compositionally biased region" description="Acidic residues" evidence="1">
    <location>
        <begin position="592"/>
        <end position="611"/>
    </location>
</feature>
<sequence length="809" mass="89348">MLVERLPCAIWQILSVPAGNAHTESVRSVHRLGQASNGGLCAFQNIQEIKPIVYPKEVKETAYVSSAGLDMESLPCGLSTAGTSPISTCVRNKGMEFPVDVLGSVRHEEEEQAAEGYMTQLRYIIPDKAESFTLPSHRMICISLCNVGFVPIYGGDLKHKILALFAPEDQLTAVALFLAGQWWSVEDILRTSDPSRTGLLKVRSLGERIVLYILNRIVYRVGEIDKPEVPFLCHGQNHFAKLLWKDGHAVGFYSVKPKDSLCNGFVTQRYQLPVMDSIFVRKCHRGNSHGLQMLEDFVDSFKDDQLGLKYPLSLTMYKVCGQYLCRYPADQDLLWVVEGVGGPYQRERVANKIKTLKVVLPVVTANGDHQAASLDSTDINMEEGSDNCLDITENVLVLNKPLKLIEALEGTPVSTHTWSSGPKKRGREEMEDSEEESQPLKMNRLEEAEPTTTAVEEEEEGSGGDETETGEEEAALSPIEEAKAQEAEVKGELTDDQGEEEEVATQEPDAVLENRTTEEDVEMEEQDTKEEDSIEAKDTVDAAPVASEELAETEAVVEKEAPLVLEEPASATEKSTPPAEPAPAEPSLSGEVIEEAGEAADTPMEGEEVEGEKEGAEKAVKEEEKSMEVAITVDSSSQETVVQIGVADLSYQPPEEGENQPLTEEAAAREEVKGDEKKEVEEMENVTTTEDEKEEGESESSDEGGDGKVLWRRGSGQAAVPKHKSKRLSRVVMEPEEQGTEQPEVTEEEEEEEEARTTEEEEGAVKKSLAEEEVEEEEHPPVIDQRALRRKSRQVQAPKKAKGKRRSKI</sequence>
<feature type="compositionally biased region" description="Acidic residues" evidence="1">
    <location>
        <begin position="681"/>
        <end position="704"/>
    </location>
</feature>
<feature type="compositionally biased region" description="Acidic residues" evidence="1">
    <location>
        <begin position="519"/>
        <end position="533"/>
    </location>
</feature>
<proteinExistence type="predicted"/>
<feature type="region of interest" description="Disordered" evidence="1">
    <location>
        <begin position="412"/>
        <end position="809"/>
    </location>
</feature>
<feature type="compositionally biased region" description="Basic and acidic residues" evidence="1">
    <location>
        <begin position="612"/>
        <end position="627"/>
    </location>
</feature>
<dbReference type="InterPro" id="IPR029625">
    <property type="entry name" value="FAM169"/>
</dbReference>
<feature type="compositionally biased region" description="Basic and acidic residues" evidence="1">
    <location>
        <begin position="666"/>
        <end position="680"/>
    </location>
</feature>
<organism evidence="2 3">
    <name type="scientific">Oncorhynchus tshawytscha</name>
    <name type="common">Chinook salmon</name>
    <name type="synonym">Salmo tshawytscha</name>
    <dbReference type="NCBI Taxonomy" id="74940"/>
    <lineage>
        <taxon>Eukaryota</taxon>
        <taxon>Metazoa</taxon>
        <taxon>Chordata</taxon>
        <taxon>Craniata</taxon>
        <taxon>Vertebrata</taxon>
        <taxon>Euteleostomi</taxon>
        <taxon>Actinopterygii</taxon>
        <taxon>Neopterygii</taxon>
        <taxon>Teleostei</taxon>
        <taxon>Protacanthopterygii</taxon>
        <taxon>Salmoniformes</taxon>
        <taxon>Salmonidae</taxon>
        <taxon>Salmoninae</taxon>
        <taxon>Oncorhynchus</taxon>
    </lineage>
</organism>
<dbReference type="Ensembl" id="ENSOTST00005157974.1">
    <property type="protein sequence ID" value="ENSOTSP00005152008.1"/>
    <property type="gene ID" value="ENSOTSG00005076482.1"/>
</dbReference>